<gene>
    <name evidence="4" type="primary">FUB8_3</name>
    <name evidence="4" type="ORF">LOCC1_G004400</name>
</gene>
<sequence length="560" mass="62450">MTAVIDKDSDFEVQNGNHIKHGERLLPQVIDTWAAEDPDYIVGMMAKSNSDSIPLDFINLSVSQLSNAVNYTSYWLDETLDTKAGHATETIAFIGLQDFRYWAMHLASVKTGRRLLLPGPRNALPNTTSLIDTTNCKTLFYSGPLASQAEALQKLSTGLKIFPLPSLDTMIASKTPHYPYGKTWAEAKDDVVMIVHTSGSTGNPKPIFYTNTILSRSDCEVFTPRVAGRELANSALLKKGKKCFVGTNFFHLSGIFASTTAFFGRSTLVWGPADQLPSGKIAREVIKSVGLSGMLMVPNICDSVFSDHGEELISHFAGLEHICWLGGTLAHSKGVWITANLPHTKLWQIFGSTETHLLPMLVSPSSHWQYMEFHPVIGPTLVPTADPELFEVVHYRHPNPEFAWARSVFHLFPELDEFRSRDLLRRCPDPGFEHMWKFEGRVDDMMLLSNALKVNPLHMEMKLQSHPALNGALVFGDGHTSCGLLLEPKMQGIEREELLATIWIAVEEANALVPEHARVSRDRIVVATNERPFVRASKGTVVRKLTLALYRNEIEQAYDK</sequence>
<feature type="domain" description="AMP-dependent synthetase/ligase" evidence="3">
    <location>
        <begin position="58"/>
        <end position="359"/>
    </location>
</feature>
<organism evidence="4 5">
    <name type="scientific">Lachnellula occidentalis</name>
    <dbReference type="NCBI Taxonomy" id="215460"/>
    <lineage>
        <taxon>Eukaryota</taxon>
        <taxon>Fungi</taxon>
        <taxon>Dikarya</taxon>
        <taxon>Ascomycota</taxon>
        <taxon>Pezizomycotina</taxon>
        <taxon>Leotiomycetes</taxon>
        <taxon>Helotiales</taxon>
        <taxon>Lachnaceae</taxon>
        <taxon>Lachnellula</taxon>
    </lineage>
</organism>
<reference evidence="4 5" key="1">
    <citation type="submission" date="2018-05" db="EMBL/GenBank/DDBJ databases">
        <title>Genome sequencing and assembly of the regulated plant pathogen Lachnellula willkommii and related sister species for the development of diagnostic species identification markers.</title>
        <authorList>
            <person name="Giroux E."/>
            <person name="Bilodeau G."/>
        </authorList>
    </citation>
    <scope>NUCLEOTIDE SEQUENCE [LARGE SCALE GENOMIC DNA]</scope>
    <source>
        <strain evidence="4 5">CBS 160.35</strain>
    </source>
</reference>
<dbReference type="PANTHER" id="PTHR43439:SF2">
    <property type="entry name" value="ENZYME, PUTATIVE (JCVI)-RELATED"/>
    <property type="match status" value="1"/>
</dbReference>
<dbReference type="Gene3D" id="3.40.50.12780">
    <property type="entry name" value="N-terminal domain of ligase-like"/>
    <property type="match status" value="1"/>
</dbReference>
<evidence type="ECO:0000313" key="5">
    <source>
        <dbReference type="Proteomes" id="UP000443090"/>
    </source>
</evidence>
<evidence type="ECO:0000313" key="4">
    <source>
        <dbReference type="EMBL" id="TVY44200.1"/>
    </source>
</evidence>
<evidence type="ECO:0000256" key="1">
    <source>
        <dbReference type="ARBA" id="ARBA00022450"/>
    </source>
</evidence>
<evidence type="ECO:0000259" key="3">
    <source>
        <dbReference type="Pfam" id="PF00501"/>
    </source>
</evidence>
<keyword evidence="1" id="KW-0596">Phosphopantetheine</keyword>
<dbReference type="Pfam" id="PF00501">
    <property type="entry name" value="AMP-binding"/>
    <property type="match status" value="1"/>
</dbReference>
<dbReference type="InterPro" id="IPR020845">
    <property type="entry name" value="AMP-binding_CS"/>
</dbReference>
<name>A0A8H8S0C1_9HELO</name>
<accession>A0A8H8S0C1</accession>
<dbReference type="EMBL" id="QGMI01000245">
    <property type="protein sequence ID" value="TVY44200.1"/>
    <property type="molecule type" value="Genomic_DNA"/>
</dbReference>
<dbReference type="OrthoDB" id="429813at2759"/>
<dbReference type="SUPFAM" id="SSF56801">
    <property type="entry name" value="Acetyl-CoA synthetase-like"/>
    <property type="match status" value="1"/>
</dbReference>
<proteinExistence type="predicted"/>
<dbReference type="PANTHER" id="PTHR43439">
    <property type="entry name" value="PHENYLACETATE-COENZYME A LIGASE"/>
    <property type="match status" value="1"/>
</dbReference>
<dbReference type="InterPro" id="IPR042099">
    <property type="entry name" value="ANL_N_sf"/>
</dbReference>
<comment type="caution">
    <text evidence="4">The sequence shown here is derived from an EMBL/GenBank/DDBJ whole genome shotgun (WGS) entry which is preliminary data.</text>
</comment>
<keyword evidence="5" id="KW-1185">Reference proteome</keyword>
<dbReference type="InterPro" id="IPR000873">
    <property type="entry name" value="AMP-dep_synth/lig_dom"/>
</dbReference>
<dbReference type="InterPro" id="IPR051414">
    <property type="entry name" value="Adenylate-forming_Reductase"/>
</dbReference>
<protein>
    <submittedName>
        <fullName evidence="4">Non-canonical non-ribosomal peptide synthetase</fullName>
    </submittedName>
</protein>
<evidence type="ECO:0000256" key="2">
    <source>
        <dbReference type="ARBA" id="ARBA00022553"/>
    </source>
</evidence>
<dbReference type="AlphaFoldDB" id="A0A8H8S0C1"/>
<dbReference type="Pfam" id="PF23562">
    <property type="entry name" value="AMP-binding_C_3"/>
    <property type="match status" value="1"/>
</dbReference>
<keyword evidence="2" id="KW-0597">Phosphoprotein</keyword>
<dbReference type="PROSITE" id="PS00455">
    <property type="entry name" value="AMP_BINDING"/>
    <property type="match status" value="1"/>
</dbReference>
<dbReference type="Proteomes" id="UP000443090">
    <property type="component" value="Unassembled WGS sequence"/>
</dbReference>